<dbReference type="RefSeq" id="WP_097112231.1">
    <property type="nucleotide sequence ID" value="NZ_OBEB01000006.1"/>
</dbReference>
<keyword evidence="2" id="KW-1185">Reference proteome</keyword>
<dbReference type="EMBL" id="OBEB01000006">
    <property type="protein sequence ID" value="SNY56027.1"/>
    <property type="molecule type" value="Genomic_DNA"/>
</dbReference>
<dbReference type="Proteomes" id="UP000219353">
    <property type="component" value="Unassembled WGS sequence"/>
</dbReference>
<reference evidence="2" key="1">
    <citation type="submission" date="2017-09" db="EMBL/GenBank/DDBJ databases">
        <authorList>
            <person name="Varghese N."/>
            <person name="Submissions S."/>
        </authorList>
    </citation>
    <scope>NUCLEOTIDE SEQUENCE [LARGE SCALE GENOMIC DNA]</scope>
    <source>
        <strain evidence="2">CGMCC 1.12461</strain>
    </source>
</reference>
<gene>
    <name evidence="1" type="ORF">SAMN06297280_3043</name>
</gene>
<evidence type="ECO:0000313" key="2">
    <source>
        <dbReference type="Proteomes" id="UP000219353"/>
    </source>
</evidence>
<name>A0A285J845_9GAMM</name>
<organism evidence="1 2">
    <name type="scientific">Arsukibacterium tuosuense</name>
    <dbReference type="NCBI Taxonomy" id="1323745"/>
    <lineage>
        <taxon>Bacteria</taxon>
        <taxon>Pseudomonadati</taxon>
        <taxon>Pseudomonadota</taxon>
        <taxon>Gammaproteobacteria</taxon>
        <taxon>Chromatiales</taxon>
        <taxon>Chromatiaceae</taxon>
        <taxon>Arsukibacterium</taxon>
    </lineage>
</organism>
<proteinExistence type="predicted"/>
<protein>
    <submittedName>
        <fullName evidence="1">Uncharacterized protein</fullName>
    </submittedName>
</protein>
<sequence>MSDQTKFTEQRHALGFIEAMPKPSEAQLQIHFSRVFSKNFMIGKNIDNYIRYAEAITALGFGRELIAYVTPE</sequence>
<accession>A0A285J845</accession>
<evidence type="ECO:0000313" key="1">
    <source>
        <dbReference type="EMBL" id="SNY56027.1"/>
    </source>
</evidence>
<dbReference type="OrthoDB" id="5123492at2"/>
<dbReference type="AlphaFoldDB" id="A0A285J845"/>